<accession>A0A1E7K116</accession>
<protein>
    <submittedName>
        <fullName evidence="2">Uncharacterized protein</fullName>
    </submittedName>
</protein>
<reference evidence="2 3" key="1">
    <citation type="journal article" date="2016" name="Front. Microbiol.">
        <title>Comparative Genomics Analysis of Streptomyces Species Reveals Their Adaptation to the Marine Environment and Their Diversity at the Genomic Level.</title>
        <authorList>
            <person name="Tian X."/>
            <person name="Zhang Z."/>
            <person name="Yang T."/>
            <person name="Chen M."/>
            <person name="Li J."/>
            <person name="Chen F."/>
            <person name="Yang J."/>
            <person name="Li W."/>
            <person name="Zhang B."/>
            <person name="Zhang Z."/>
            <person name="Wu J."/>
            <person name="Zhang C."/>
            <person name="Long L."/>
            <person name="Xiao J."/>
        </authorList>
    </citation>
    <scope>NUCLEOTIDE SEQUENCE [LARGE SCALE GENOMIC DNA]</scope>
    <source>
        <strain evidence="2 3">SCSIO M10379</strain>
    </source>
</reference>
<dbReference type="EMBL" id="LJGV01000022">
    <property type="protein sequence ID" value="OEU97555.1"/>
    <property type="molecule type" value="Genomic_DNA"/>
</dbReference>
<dbReference type="RefSeq" id="WP_019354299.1">
    <property type="nucleotide sequence ID" value="NZ_LJGV01000022.1"/>
</dbReference>
<feature type="region of interest" description="Disordered" evidence="1">
    <location>
        <begin position="1"/>
        <end position="77"/>
    </location>
</feature>
<evidence type="ECO:0000313" key="3">
    <source>
        <dbReference type="Proteomes" id="UP000175829"/>
    </source>
</evidence>
<sequence length="150" mass="16204">MGGNAASDENPSPGMKPGGHLPQDTDLVHSESKKKAAARYLAETLGPETHKAGSKADGDTETLTGNPESPTGRGKLHGWEVWTGIRHRLTTWRKHHKHLTRSLSHEREALMDANTILTGMDIATRDAFGSATPRLQPGLDQRPGSSLDNL</sequence>
<comment type="caution">
    <text evidence="2">The sequence shown here is derived from an EMBL/GenBank/DDBJ whole genome shotgun (WGS) entry which is preliminary data.</text>
</comment>
<evidence type="ECO:0000313" key="2">
    <source>
        <dbReference type="EMBL" id="OEU97555.1"/>
    </source>
</evidence>
<name>A0A1E7K116_9ACTN</name>
<organism evidence="2 3">
    <name type="scientific">Streptomyces qinglanensis</name>
    <dbReference type="NCBI Taxonomy" id="943816"/>
    <lineage>
        <taxon>Bacteria</taxon>
        <taxon>Bacillati</taxon>
        <taxon>Actinomycetota</taxon>
        <taxon>Actinomycetes</taxon>
        <taxon>Kitasatosporales</taxon>
        <taxon>Streptomycetaceae</taxon>
        <taxon>Streptomyces</taxon>
    </lineage>
</organism>
<proteinExistence type="predicted"/>
<gene>
    <name evidence="2" type="ORF">AN217_06365</name>
</gene>
<dbReference type="Proteomes" id="UP000175829">
    <property type="component" value="Unassembled WGS sequence"/>
</dbReference>
<feature type="compositionally biased region" description="Basic and acidic residues" evidence="1">
    <location>
        <begin position="48"/>
        <end position="58"/>
    </location>
</feature>
<dbReference type="AlphaFoldDB" id="A0A1E7K116"/>
<dbReference type="PATRIC" id="fig|943816.4.peg.635"/>
<feature type="region of interest" description="Disordered" evidence="1">
    <location>
        <begin position="130"/>
        <end position="150"/>
    </location>
</feature>
<evidence type="ECO:0000256" key="1">
    <source>
        <dbReference type="SAM" id="MobiDB-lite"/>
    </source>
</evidence>